<feature type="domain" description="LTD" evidence="3">
    <location>
        <begin position="67"/>
        <end position="203"/>
    </location>
</feature>
<organism evidence="4 5">
    <name type="scientific">Pendulispora albinea</name>
    <dbReference type="NCBI Taxonomy" id="2741071"/>
    <lineage>
        <taxon>Bacteria</taxon>
        <taxon>Pseudomonadati</taxon>
        <taxon>Myxococcota</taxon>
        <taxon>Myxococcia</taxon>
        <taxon>Myxococcales</taxon>
        <taxon>Sorangiineae</taxon>
        <taxon>Pendulisporaceae</taxon>
        <taxon>Pendulispora</taxon>
    </lineage>
</organism>
<feature type="chain" id="PRO_5045309459" evidence="2">
    <location>
        <begin position="28"/>
        <end position="670"/>
    </location>
</feature>
<feature type="region of interest" description="Disordered" evidence="1">
    <location>
        <begin position="31"/>
        <end position="71"/>
    </location>
</feature>
<feature type="compositionally biased region" description="Basic and acidic residues" evidence="1">
    <location>
        <begin position="50"/>
        <end position="68"/>
    </location>
</feature>
<dbReference type="Gene3D" id="2.60.40.1260">
    <property type="entry name" value="Lamin Tail domain"/>
    <property type="match status" value="1"/>
</dbReference>
<dbReference type="InterPro" id="IPR036415">
    <property type="entry name" value="Lamin_tail_dom_sf"/>
</dbReference>
<dbReference type="SUPFAM" id="SSF74853">
    <property type="entry name" value="Lamin A/C globular tail domain"/>
    <property type="match status" value="1"/>
</dbReference>
<gene>
    <name evidence="4" type="ORF">LZC94_45900</name>
</gene>
<accession>A0ABZ2LW45</accession>
<dbReference type="PROSITE" id="PS51841">
    <property type="entry name" value="LTD"/>
    <property type="match status" value="1"/>
</dbReference>
<keyword evidence="2" id="KW-0732">Signal</keyword>
<dbReference type="EMBL" id="CP089984">
    <property type="protein sequence ID" value="WXB15141.1"/>
    <property type="molecule type" value="Genomic_DNA"/>
</dbReference>
<evidence type="ECO:0000313" key="5">
    <source>
        <dbReference type="Proteomes" id="UP001370348"/>
    </source>
</evidence>
<dbReference type="SUPFAM" id="SSF55486">
    <property type="entry name" value="Metalloproteases ('zincins'), catalytic domain"/>
    <property type="match status" value="1"/>
</dbReference>
<dbReference type="Proteomes" id="UP001370348">
    <property type="component" value="Chromosome"/>
</dbReference>
<proteinExistence type="predicted"/>
<evidence type="ECO:0000313" key="4">
    <source>
        <dbReference type="EMBL" id="WXB15141.1"/>
    </source>
</evidence>
<dbReference type="PROSITE" id="PS51257">
    <property type="entry name" value="PROKAR_LIPOPROTEIN"/>
    <property type="match status" value="1"/>
</dbReference>
<dbReference type="Gene3D" id="3.40.390.10">
    <property type="entry name" value="Collagenase (Catalytic Domain)"/>
    <property type="match status" value="1"/>
</dbReference>
<protein>
    <submittedName>
        <fullName evidence="4">Lamin tail domain-containing protein</fullName>
    </submittedName>
</protein>
<name>A0ABZ2LW45_9BACT</name>
<reference evidence="4 5" key="1">
    <citation type="submission" date="2021-12" db="EMBL/GenBank/DDBJ databases">
        <title>Discovery of the Pendulisporaceae a myxobacterial family with distinct sporulation behavior and unique specialized metabolism.</title>
        <authorList>
            <person name="Garcia R."/>
            <person name="Popoff A."/>
            <person name="Bader C.D."/>
            <person name="Loehr J."/>
            <person name="Walesch S."/>
            <person name="Walt C."/>
            <person name="Boldt J."/>
            <person name="Bunk B."/>
            <person name="Haeckl F.J.F.P.J."/>
            <person name="Gunesch A.P."/>
            <person name="Birkelbach J."/>
            <person name="Nuebel U."/>
            <person name="Pietschmann T."/>
            <person name="Bach T."/>
            <person name="Mueller R."/>
        </authorList>
    </citation>
    <scope>NUCLEOTIDE SEQUENCE [LARGE SCALE GENOMIC DNA]</scope>
    <source>
        <strain evidence="4 5">MSr11954</strain>
    </source>
</reference>
<dbReference type="InterPro" id="IPR024079">
    <property type="entry name" value="MetalloPept_cat_dom_sf"/>
</dbReference>
<dbReference type="Pfam" id="PF00932">
    <property type="entry name" value="LTD"/>
    <property type="match status" value="1"/>
</dbReference>
<evidence type="ECO:0000256" key="2">
    <source>
        <dbReference type="SAM" id="SignalP"/>
    </source>
</evidence>
<dbReference type="InterPro" id="IPR001322">
    <property type="entry name" value="Lamin_tail_dom"/>
</dbReference>
<feature type="region of interest" description="Disordered" evidence="1">
    <location>
        <begin position="623"/>
        <end position="670"/>
    </location>
</feature>
<dbReference type="RefSeq" id="WP_394824766.1">
    <property type="nucleotide sequence ID" value="NZ_CP089984.1"/>
</dbReference>
<evidence type="ECO:0000259" key="3">
    <source>
        <dbReference type="PROSITE" id="PS51841"/>
    </source>
</evidence>
<evidence type="ECO:0000256" key="1">
    <source>
        <dbReference type="SAM" id="MobiDB-lite"/>
    </source>
</evidence>
<keyword evidence="5" id="KW-1185">Reference proteome</keyword>
<sequence>MRFIRARSNILGPVCGLLVIGSGCSTAIEDTSQNAAPEQSNVANLGTPSRSDRAPAAENTKAEARGDEAPATAPPAGLYISEVAANFKGNAVSWIELVNTGTTAISLKDYKLRSGGRTANGTKKSSVTFTLPDKTIPAGGYLVIAGKASTFLKGASDSIYLLDANSYMPYWGASGFVELLEGGNTADFVRFGGDETAPTTAGAWPTSATDNVPVFVTPSNYGPSESIDPIDSYDQSIVRMSGAFTATKTKDDWTLVKFPTPGGKNDVAKDAVSSDNDGIPDSAKVEGGSFAGLNLYAMGARKGQRDLFIYVDYLTSDDPGITPRESSLTKVVSAFTGHGIHVHFDVGTLFANEFDTARYNLSGSSHALDYVKCTQLETSAVGAGCKNVYEYVSSSMTASRRAIFRYMLMGSSQLESGDGGSSGKAELPGNKFIVTMGNWGFKTDTEQRRLQLENDQASTIMHELGHTLSLRHGGFENRNQKPNYYSIMNYLYQLEGLPSNPRGMGPTERYYFRMNVYESRAVPGYPNANTYRRCDEPEGPCSAQFRMDYSDGSGQSLSENALREGAIIGRGRDGNAYGDWNLDGKAASSSYAQDVNLDGSRTAISDHDDWSSLILITGRSYTKPAAAQGSPKNQSARDEPFVMESLPPDTAPTLVHEEAPPASLLRQLAE</sequence>
<feature type="signal peptide" evidence="2">
    <location>
        <begin position="1"/>
        <end position="27"/>
    </location>
</feature>
<feature type="compositionally biased region" description="Polar residues" evidence="1">
    <location>
        <begin position="31"/>
        <end position="49"/>
    </location>
</feature>